<dbReference type="GO" id="GO:0016538">
    <property type="term" value="F:cyclin-dependent protein serine/threonine kinase regulator activity"/>
    <property type="evidence" value="ECO:0007669"/>
    <property type="project" value="InterPro"/>
</dbReference>
<dbReference type="Pfam" id="PF00505">
    <property type="entry name" value="HMG_box"/>
    <property type="match status" value="1"/>
</dbReference>
<dbReference type="Proteomes" id="UP000789706">
    <property type="component" value="Unassembled WGS sequence"/>
</dbReference>
<dbReference type="InterPro" id="IPR036910">
    <property type="entry name" value="HMG_box_dom_sf"/>
</dbReference>
<dbReference type="Gene3D" id="1.10.30.10">
    <property type="entry name" value="High mobility group box domain"/>
    <property type="match status" value="1"/>
</dbReference>
<dbReference type="GO" id="GO:0005634">
    <property type="term" value="C:nucleus"/>
    <property type="evidence" value="ECO:0007669"/>
    <property type="project" value="UniProtKB-UniRule"/>
</dbReference>
<dbReference type="GO" id="GO:0003677">
    <property type="term" value="F:DNA binding"/>
    <property type="evidence" value="ECO:0007669"/>
    <property type="project" value="UniProtKB-UniRule"/>
</dbReference>
<dbReference type="PANTHER" id="PTHR48112">
    <property type="entry name" value="HIGH MOBILITY GROUP PROTEIN DSP1"/>
    <property type="match status" value="1"/>
</dbReference>
<dbReference type="PANTHER" id="PTHR48112:SF22">
    <property type="entry name" value="MITOCHONDRIAL TRANSCRIPTION FACTOR A, ISOFORM B"/>
    <property type="match status" value="1"/>
</dbReference>
<proteinExistence type="predicted"/>
<evidence type="ECO:0000259" key="4">
    <source>
        <dbReference type="PROSITE" id="PS50118"/>
    </source>
</evidence>
<accession>A0A9N8YQ07</accession>
<evidence type="ECO:0000313" key="6">
    <source>
        <dbReference type="Proteomes" id="UP000789706"/>
    </source>
</evidence>
<dbReference type="InterPro" id="IPR050342">
    <property type="entry name" value="HMGB"/>
</dbReference>
<dbReference type="EMBL" id="CAJVPK010000100">
    <property type="protein sequence ID" value="CAG8448716.1"/>
    <property type="molecule type" value="Genomic_DNA"/>
</dbReference>
<reference evidence="5" key="1">
    <citation type="submission" date="2021-06" db="EMBL/GenBank/DDBJ databases">
        <authorList>
            <person name="Kallberg Y."/>
            <person name="Tangrot J."/>
            <person name="Rosling A."/>
        </authorList>
    </citation>
    <scope>NUCLEOTIDE SEQUENCE</scope>
    <source>
        <strain evidence="5">AZ414A</strain>
    </source>
</reference>
<dbReference type="InterPro" id="IPR036858">
    <property type="entry name" value="Cyclin-dep_kinase_reg-sub_sf"/>
</dbReference>
<dbReference type="OrthoDB" id="440676at2759"/>
<dbReference type="InterPro" id="IPR009071">
    <property type="entry name" value="HMG_box_dom"/>
</dbReference>
<feature type="DNA-binding region" description="HMG box" evidence="2">
    <location>
        <begin position="294"/>
        <end position="358"/>
    </location>
</feature>
<dbReference type="PROSITE" id="PS50118">
    <property type="entry name" value="HMG_BOX_2"/>
    <property type="match status" value="1"/>
</dbReference>
<keyword evidence="2" id="KW-0539">Nucleus</keyword>
<feature type="region of interest" description="Disordered" evidence="3">
    <location>
        <begin position="1"/>
        <end position="35"/>
    </location>
</feature>
<dbReference type="SUPFAM" id="SSF55637">
    <property type="entry name" value="Cell cycle regulatory proteins"/>
    <property type="match status" value="1"/>
</dbReference>
<evidence type="ECO:0000256" key="3">
    <source>
        <dbReference type="SAM" id="MobiDB-lite"/>
    </source>
</evidence>
<dbReference type="InterPro" id="IPR000789">
    <property type="entry name" value="Cyclin-dep_kinase_reg-sub"/>
</dbReference>
<evidence type="ECO:0000256" key="1">
    <source>
        <dbReference type="ARBA" id="ARBA00023125"/>
    </source>
</evidence>
<dbReference type="AlphaFoldDB" id="A0A9N8YQ07"/>
<organism evidence="5 6">
    <name type="scientific">Diversispora eburnea</name>
    <dbReference type="NCBI Taxonomy" id="1213867"/>
    <lineage>
        <taxon>Eukaryota</taxon>
        <taxon>Fungi</taxon>
        <taxon>Fungi incertae sedis</taxon>
        <taxon>Mucoromycota</taxon>
        <taxon>Glomeromycotina</taxon>
        <taxon>Glomeromycetes</taxon>
        <taxon>Diversisporales</taxon>
        <taxon>Diversisporaceae</taxon>
        <taxon>Diversispora</taxon>
    </lineage>
</organism>
<evidence type="ECO:0000256" key="2">
    <source>
        <dbReference type="PROSITE-ProRule" id="PRU00267"/>
    </source>
</evidence>
<evidence type="ECO:0000313" key="5">
    <source>
        <dbReference type="EMBL" id="CAG8448716.1"/>
    </source>
</evidence>
<name>A0A9N8YQ07_9GLOM</name>
<dbReference type="SMART" id="SM01084">
    <property type="entry name" value="CKS"/>
    <property type="match status" value="1"/>
</dbReference>
<keyword evidence="6" id="KW-1185">Reference proteome</keyword>
<gene>
    <name evidence="5" type="ORF">DEBURN_LOCUS1979</name>
</gene>
<dbReference type="CDD" id="cd00084">
    <property type="entry name" value="HMG-box_SF"/>
    <property type="match status" value="1"/>
</dbReference>
<dbReference type="SMART" id="SM00398">
    <property type="entry name" value="HMG"/>
    <property type="match status" value="1"/>
</dbReference>
<sequence length="362" mass="42873">MHLLNQRNQQPQQPQQPQLPLQAQEPLQSQESLQAQQPLQPQQIDWLALEEDKENVAFVAQQQQQLVELTYEQQRLYYIQKYEEFINYSDRYYAIAQYVPLDHLMNEEECRSPEPHILLFKRERDFQKKYPQPEPEPGVRVPLKPVNLLKPVNPTIISTIRSKIPGHIPRQVGFLRQYATTTVKKTKPDPKKKSTVRSVKIVKGVRSVKGVKSVKSKPKVTVKKKPVKVAPKKKIKAKIWNQRYQEAKAKYLIDFKNWQESLTPEQYRLENRRRRLLSKKKGKKVSLLKDPKAPKKPKTPYMLFLTSVMDDFRDLKVTERSKEAAKRWNELKPEDKKPYEELYLKDQARYKAEAEKYKKLYA</sequence>
<dbReference type="SUPFAM" id="SSF47095">
    <property type="entry name" value="HMG-box"/>
    <property type="match status" value="1"/>
</dbReference>
<comment type="caution">
    <text evidence="5">The sequence shown here is derived from an EMBL/GenBank/DDBJ whole genome shotgun (WGS) entry which is preliminary data.</text>
</comment>
<feature type="domain" description="HMG box" evidence="4">
    <location>
        <begin position="294"/>
        <end position="358"/>
    </location>
</feature>
<protein>
    <submittedName>
        <fullName evidence="5">2165_t:CDS:1</fullName>
    </submittedName>
</protein>
<keyword evidence="1 2" id="KW-0238">DNA-binding</keyword>